<gene>
    <name evidence="2" type="ORF">GC106_83750</name>
</gene>
<dbReference type="Gene3D" id="3.40.50.920">
    <property type="match status" value="1"/>
</dbReference>
<dbReference type="SMART" id="SM00861">
    <property type="entry name" value="Transket_pyr"/>
    <property type="match status" value="1"/>
</dbReference>
<evidence type="ECO:0000259" key="1">
    <source>
        <dbReference type="SMART" id="SM00861"/>
    </source>
</evidence>
<dbReference type="Pfam" id="PF02779">
    <property type="entry name" value="Transket_pyr"/>
    <property type="match status" value="1"/>
</dbReference>
<dbReference type="InterPro" id="IPR029061">
    <property type="entry name" value="THDP-binding"/>
</dbReference>
<accession>A0ABX2FK37</accession>
<dbReference type="SUPFAM" id="SSF52922">
    <property type="entry name" value="TK C-terminal domain-like"/>
    <property type="match status" value="1"/>
</dbReference>
<comment type="caution">
    <text evidence="2">The sequence shown here is derived from an EMBL/GenBank/DDBJ whole genome shotgun (WGS) entry which is preliminary data.</text>
</comment>
<protein>
    <submittedName>
        <fullName evidence="2">Transketolase central region</fullName>
    </submittedName>
</protein>
<dbReference type="RefSeq" id="WP_173142281.1">
    <property type="nucleotide sequence ID" value="NZ_CBCSGW010000025.1"/>
</dbReference>
<dbReference type="Proteomes" id="UP000763557">
    <property type="component" value="Unassembled WGS sequence"/>
</dbReference>
<dbReference type="PANTHER" id="PTHR43825">
    <property type="entry name" value="PYRUVATE DEHYDROGENASE E1 COMPONENT"/>
    <property type="match status" value="1"/>
</dbReference>
<dbReference type="InterPro" id="IPR051157">
    <property type="entry name" value="PDH/Transketolase"/>
</dbReference>
<sequence>MTWAERYAGSTREVYRRTLLELACADSRIYCVDSDMGGFEDDFGEQLPRQYANVGIAEANMIGMSAGLAAAGLIPFANTMSAFATARAAEQLRLDVAGNDLPVRIVASHGGLSAGHYGPSHHSLADLAVLRTMPHLTVLVPADTVETEYAIRAAAVAPGPVFVRLGRSETPLVYQKPYEFTVGKAVELAAGNAVTIIATGPLPVNMSLTASALLEPEGIAARVLNMHTIQPIDHAAVVRAARQTAGIVTVEDHVVSGGLGAAVCEIVCAEHPCRVTRMGSATAYVDEVGSERELLVAAGVSPERIAAAAAELANPRWRRETA</sequence>
<dbReference type="SUPFAM" id="SSF52518">
    <property type="entry name" value="Thiamin diphosphate-binding fold (THDP-binding)"/>
    <property type="match status" value="1"/>
</dbReference>
<dbReference type="InterPro" id="IPR009014">
    <property type="entry name" value="Transketo_C/PFOR_II"/>
</dbReference>
<name>A0ABX2FK37_9PSEU</name>
<feature type="domain" description="Transketolase-like pyrimidine-binding" evidence="1">
    <location>
        <begin position="9"/>
        <end position="172"/>
    </location>
</feature>
<dbReference type="Pfam" id="PF02780">
    <property type="entry name" value="Transketolase_C"/>
    <property type="match status" value="1"/>
</dbReference>
<proteinExistence type="predicted"/>
<dbReference type="Gene3D" id="3.40.50.970">
    <property type="match status" value="1"/>
</dbReference>
<keyword evidence="3" id="KW-1185">Reference proteome</keyword>
<dbReference type="CDD" id="cd07033">
    <property type="entry name" value="TPP_PYR_DXS_TK_like"/>
    <property type="match status" value="1"/>
</dbReference>
<reference evidence="2 3" key="1">
    <citation type="submission" date="2020-01" db="EMBL/GenBank/DDBJ databases">
        <title>Kibdelosporangium persica a novel Actinomycetes from a hot desert in Iran.</title>
        <authorList>
            <person name="Safaei N."/>
            <person name="Zaburannyi N."/>
            <person name="Mueller R."/>
            <person name="Wink J."/>
        </authorList>
    </citation>
    <scope>NUCLEOTIDE SEQUENCE [LARGE SCALE GENOMIC DNA]</scope>
    <source>
        <strain evidence="2 3">4NS15</strain>
    </source>
</reference>
<dbReference type="InterPro" id="IPR005475">
    <property type="entry name" value="Transketolase-like_Pyr-bd"/>
</dbReference>
<evidence type="ECO:0000313" key="3">
    <source>
        <dbReference type="Proteomes" id="UP000763557"/>
    </source>
</evidence>
<organism evidence="2 3">
    <name type="scientific">Kibdelosporangium persicum</name>
    <dbReference type="NCBI Taxonomy" id="2698649"/>
    <lineage>
        <taxon>Bacteria</taxon>
        <taxon>Bacillati</taxon>
        <taxon>Actinomycetota</taxon>
        <taxon>Actinomycetes</taxon>
        <taxon>Pseudonocardiales</taxon>
        <taxon>Pseudonocardiaceae</taxon>
        <taxon>Kibdelosporangium</taxon>
    </lineage>
</organism>
<dbReference type="InterPro" id="IPR033248">
    <property type="entry name" value="Transketolase_C"/>
</dbReference>
<dbReference type="EMBL" id="JAAATY010000051">
    <property type="protein sequence ID" value="NRN71100.1"/>
    <property type="molecule type" value="Genomic_DNA"/>
</dbReference>
<dbReference type="PANTHER" id="PTHR43825:SF1">
    <property type="entry name" value="TRANSKETOLASE-LIKE PYRIMIDINE-BINDING DOMAIN-CONTAINING PROTEIN"/>
    <property type="match status" value="1"/>
</dbReference>
<evidence type="ECO:0000313" key="2">
    <source>
        <dbReference type="EMBL" id="NRN71100.1"/>
    </source>
</evidence>